<keyword evidence="1" id="KW-0812">Transmembrane</keyword>
<sequence length="206" mass="23959">MKLGVNHRTGRKWYLTSWFDDINPASGAFTLEWDPGTRRLIVRRRGLAYWTSGDLKDYTNQNWRLNFNYTNQNWRLNFKEFENIVPKPDFVDSNYNFTNVSNGVEDYFSYSLIIDPKLTPEYRKTISGWRLRYNGDIYDSDRPMIAQVSVMVITYKDLLFTKAVNYGSSLGIFVTVMGAGQMLMVMIIQVLLRVTAEQTAGRTVNV</sequence>
<keyword evidence="1" id="KW-0472">Membrane</keyword>
<keyword evidence="1" id="KW-1133">Transmembrane helix</keyword>
<keyword evidence="3" id="KW-1185">Reference proteome</keyword>
<evidence type="ECO:0000313" key="2">
    <source>
        <dbReference type="EMBL" id="CAA2998086.1"/>
    </source>
</evidence>
<dbReference type="OrthoDB" id="1396481at2759"/>
<name>A0A8S0T2Y6_OLEEU</name>
<protein>
    <submittedName>
        <fullName evidence="2">Uncharacterized protein</fullName>
    </submittedName>
</protein>
<dbReference type="Proteomes" id="UP000594638">
    <property type="component" value="Unassembled WGS sequence"/>
</dbReference>
<gene>
    <name evidence="2" type="ORF">OLEA9_A118551</name>
</gene>
<accession>A0A8S0T2Y6</accession>
<dbReference type="AlphaFoldDB" id="A0A8S0T2Y6"/>
<comment type="caution">
    <text evidence="2">The sequence shown here is derived from an EMBL/GenBank/DDBJ whole genome shotgun (WGS) entry which is preliminary data.</text>
</comment>
<proteinExistence type="predicted"/>
<dbReference type="Gramene" id="OE9A118551T1">
    <property type="protein sequence ID" value="OE9A118551C1"/>
    <property type="gene ID" value="OE9A118551"/>
</dbReference>
<dbReference type="EMBL" id="CACTIH010005580">
    <property type="protein sequence ID" value="CAA2998086.1"/>
    <property type="molecule type" value="Genomic_DNA"/>
</dbReference>
<reference evidence="2 3" key="1">
    <citation type="submission" date="2019-12" db="EMBL/GenBank/DDBJ databases">
        <authorList>
            <person name="Alioto T."/>
            <person name="Alioto T."/>
            <person name="Gomez Garrido J."/>
        </authorList>
    </citation>
    <scope>NUCLEOTIDE SEQUENCE [LARGE SCALE GENOMIC DNA]</scope>
</reference>
<feature type="transmembrane region" description="Helical" evidence="1">
    <location>
        <begin position="170"/>
        <end position="192"/>
    </location>
</feature>
<organism evidence="2 3">
    <name type="scientific">Olea europaea subsp. europaea</name>
    <dbReference type="NCBI Taxonomy" id="158383"/>
    <lineage>
        <taxon>Eukaryota</taxon>
        <taxon>Viridiplantae</taxon>
        <taxon>Streptophyta</taxon>
        <taxon>Embryophyta</taxon>
        <taxon>Tracheophyta</taxon>
        <taxon>Spermatophyta</taxon>
        <taxon>Magnoliopsida</taxon>
        <taxon>eudicotyledons</taxon>
        <taxon>Gunneridae</taxon>
        <taxon>Pentapetalae</taxon>
        <taxon>asterids</taxon>
        <taxon>lamiids</taxon>
        <taxon>Lamiales</taxon>
        <taxon>Oleaceae</taxon>
        <taxon>Oleeae</taxon>
        <taxon>Olea</taxon>
    </lineage>
</organism>
<evidence type="ECO:0000256" key="1">
    <source>
        <dbReference type="SAM" id="Phobius"/>
    </source>
</evidence>
<evidence type="ECO:0000313" key="3">
    <source>
        <dbReference type="Proteomes" id="UP000594638"/>
    </source>
</evidence>